<dbReference type="EMBL" id="CM002799">
    <property type="protein sequence ID" value="KZN88043.1"/>
    <property type="molecule type" value="Genomic_DNA"/>
</dbReference>
<dbReference type="PhylomeDB" id="A0A167T9Y6"/>
<feature type="compositionally biased region" description="Polar residues" evidence="1">
    <location>
        <begin position="62"/>
        <end position="76"/>
    </location>
</feature>
<evidence type="ECO:0000256" key="1">
    <source>
        <dbReference type="SAM" id="MobiDB-lite"/>
    </source>
</evidence>
<dbReference type="Proteomes" id="UP000076449">
    <property type="component" value="Chromosome II"/>
</dbReference>
<protein>
    <submittedName>
        <fullName evidence="2">Uncharacterized protein</fullName>
    </submittedName>
</protein>
<sequence length="322" mass="36663">MPGCCFLNCFGICRNRRNRRRSSPGFAPTGDSPIELQYITPPAPVALPAPGPVVPPNDPVFASSQPGSIPTDNPNDYQYGEREMWGGLRQRWIDDKNEPNCTVKPLNFEFRSLTHSTHRFQRWMTNFNHWGPAPIALRADLEACGFPTGPEDYHEVKISKTSFTPHPRRGSGTNFYHISTALGVIILRNVERYDGPWWSQVALAQYDTHFPRNILRHIYLENIINADTRNFIEDIWARTQPAGSRDFQRSPASLNHVVWSFDTPEYKAILGTQLGKGAAALVLSAFPRGTHRITKIVVWRKVIMQIRFDIENKSYLETGMEL</sequence>
<feature type="region of interest" description="Disordered" evidence="1">
    <location>
        <begin position="49"/>
        <end position="77"/>
    </location>
</feature>
<name>A0A167T9Y6_PENCH</name>
<accession>A0A167T9Y6</accession>
<organism evidence="2">
    <name type="scientific">Penicillium chrysogenum</name>
    <name type="common">Penicillium notatum</name>
    <dbReference type="NCBI Taxonomy" id="5076"/>
    <lineage>
        <taxon>Eukaryota</taxon>
        <taxon>Fungi</taxon>
        <taxon>Dikarya</taxon>
        <taxon>Ascomycota</taxon>
        <taxon>Pezizomycotina</taxon>
        <taxon>Eurotiomycetes</taxon>
        <taxon>Eurotiomycetidae</taxon>
        <taxon>Eurotiales</taxon>
        <taxon>Aspergillaceae</taxon>
        <taxon>Penicillium</taxon>
        <taxon>Penicillium chrysogenum species complex</taxon>
    </lineage>
</organism>
<evidence type="ECO:0000313" key="2">
    <source>
        <dbReference type="EMBL" id="KZN88043.1"/>
    </source>
</evidence>
<reference evidence="2" key="1">
    <citation type="journal article" date="2014" name="Genome Announc.">
        <title>Complete sequencing and chromosome-scale genome assembly of the industrial progenitor strain P2niaD18 from the penicillin producer Penicillium chrysogenum.</title>
        <authorList>
            <person name="Specht T."/>
            <person name="Dahlmann T.A."/>
            <person name="Zadra I."/>
            <person name="Kurnsteiner H."/>
            <person name="Kuck U."/>
        </authorList>
    </citation>
    <scope>NUCLEOTIDE SEQUENCE [LARGE SCALE GENOMIC DNA]</scope>
    <source>
        <strain evidence="2">P2niaD18</strain>
    </source>
</reference>
<dbReference type="AlphaFoldDB" id="A0A167T9Y6"/>
<gene>
    <name evidence="2" type="ORF">EN45_066110</name>
</gene>
<proteinExistence type="predicted"/>
<feature type="compositionally biased region" description="Pro residues" evidence="1">
    <location>
        <begin position="49"/>
        <end position="58"/>
    </location>
</feature>